<sequence>MNHDVVYNEQILPIAQSASSYVTTVLVCQNTLIRSGISHMLSGTQFFISEESPELTSELPTLYLIHTDQVADGLTETIERLKAQWPSARVVLLTERIERTAMVQAFQAGLDGLCSTTMDREPLIKALELVMLGETFISQALTSSLLSDAAHHQAAISNGVGIFMPTNDPSAAATANRLSPREAQILRHLTQGASNKLIARELGLAEATIKVHLKAILRKAKVANRTQAAMWAQQHLNLAANDVTIVAAE</sequence>
<evidence type="ECO:0000313" key="3">
    <source>
        <dbReference type="EMBL" id="MBL0408147.1"/>
    </source>
</evidence>
<dbReference type="PROSITE" id="PS50043">
    <property type="entry name" value="HTH_LUXR_2"/>
    <property type="match status" value="1"/>
</dbReference>
<dbReference type="Gene3D" id="3.40.50.2300">
    <property type="match status" value="1"/>
</dbReference>
<dbReference type="PANTHER" id="PTHR43214:SF42">
    <property type="entry name" value="TRANSCRIPTIONAL REGULATORY PROTEIN DESR"/>
    <property type="match status" value="1"/>
</dbReference>
<name>A0A936ZJ51_9HYPH</name>
<comment type="caution">
    <text evidence="3">The sequence shown here is derived from an EMBL/GenBank/DDBJ whole genome shotgun (WGS) entry which is preliminary data.</text>
</comment>
<dbReference type="SMART" id="SM00421">
    <property type="entry name" value="HTH_LUXR"/>
    <property type="match status" value="1"/>
</dbReference>
<organism evidence="3 4">
    <name type="scientific">Microvirga aerilata</name>
    <dbReference type="NCBI Taxonomy" id="670292"/>
    <lineage>
        <taxon>Bacteria</taxon>
        <taxon>Pseudomonadati</taxon>
        <taxon>Pseudomonadota</taxon>
        <taxon>Alphaproteobacteria</taxon>
        <taxon>Hyphomicrobiales</taxon>
        <taxon>Methylobacteriaceae</taxon>
        <taxon>Microvirga</taxon>
    </lineage>
</organism>
<dbReference type="Proteomes" id="UP000605848">
    <property type="component" value="Unassembled WGS sequence"/>
</dbReference>
<evidence type="ECO:0000259" key="2">
    <source>
        <dbReference type="PROSITE" id="PS50043"/>
    </source>
</evidence>
<dbReference type="GO" id="GO:0003677">
    <property type="term" value="F:DNA binding"/>
    <property type="evidence" value="ECO:0007669"/>
    <property type="project" value="UniProtKB-KW"/>
</dbReference>
<dbReference type="PANTHER" id="PTHR43214">
    <property type="entry name" value="TWO-COMPONENT RESPONSE REGULATOR"/>
    <property type="match status" value="1"/>
</dbReference>
<keyword evidence="4" id="KW-1185">Reference proteome</keyword>
<dbReference type="SUPFAM" id="SSF46894">
    <property type="entry name" value="C-terminal effector domain of the bipartite response regulators"/>
    <property type="match status" value="1"/>
</dbReference>
<dbReference type="SUPFAM" id="SSF52172">
    <property type="entry name" value="CheY-like"/>
    <property type="match status" value="1"/>
</dbReference>
<accession>A0A936ZJ51</accession>
<dbReference type="InterPro" id="IPR011006">
    <property type="entry name" value="CheY-like_superfamily"/>
</dbReference>
<proteinExistence type="predicted"/>
<evidence type="ECO:0000256" key="1">
    <source>
        <dbReference type="ARBA" id="ARBA00023125"/>
    </source>
</evidence>
<dbReference type="PRINTS" id="PR00038">
    <property type="entry name" value="HTHLUXR"/>
</dbReference>
<reference evidence="3" key="1">
    <citation type="submission" date="2021-01" db="EMBL/GenBank/DDBJ databases">
        <title>Microvirga sp.</title>
        <authorList>
            <person name="Kim M.K."/>
        </authorList>
    </citation>
    <scope>NUCLEOTIDE SEQUENCE</scope>
    <source>
        <strain evidence="3">5420S-16</strain>
    </source>
</reference>
<dbReference type="InterPro" id="IPR000792">
    <property type="entry name" value="Tscrpt_reg_LuxR_C"/>
</dbReference>
<dbReference type="GO" id="GO:0006355">
    <property type="term" value="P:regulation of DNA-templated transcription"/>
    <property type="evidence" value="ECO:0007669"/>
    <property type="project" value="InterPro"/>
</dbReference>
<dbReference type="PROSITE" id="PS00622">
    <property type="entry name" value="HTH_LUXR_1"/>
    <property type="match status" value="1"/>
</dbReference>
<protein>
    <submittedName>
        <fullName evidence="3">Response regulator transcription factor</fullName>
    </submittedName>
</protein>
<dbReference type="Pfam" id="PF00196">
    <property type="entry name" value="GerE"/>
    <property type="match status" value="1"/>
</dbReference>
<dbReference type="RefSeq" id="WP_202065877.1">
    <property type="nucleotide sequence ID" value="NZ_JAEQMY010000154.1"/>
</dbReference>
<keyword evidence="1" id="KW-0238">DNA-binding</keyword>
<gene>
    <name evidence="3" type="ORF">JKG68_30125</name>
</gene>
<dbReference type="AlphaFoldDB" id="A0A936ZJ51"/>
<dbReference type="InterPro" id="IPR039420">
    <property type="entry name" value="WalR-like"/>
</dbReference>
<feature type="domain" description="HTH luxR-type" evidence="2">
    <location>
        <begin position="171"/>
        <end position="236"/>
    </location>
</feature>
<dbReference type="CDD" id="cd06170">
    <property type="entry name" value="LuxR_C_like"/>
    <property type="match status" value="1"/>
</dbReference>
<dbReference type="InterPro" id="IPR016032">
    <property type="entry name" value="Sig_transdc_resp-reg_C-effctor"/>
</dbReference>
<dbReference type="EMBL" id="JAEQMY010000154">
    <property type="protein sequence ID" value="MBL0408147.1"/>
    <property type="molecule type" value="Genomic_DNA"/>
</dbReference>
<evidence type="ECO:0000313" key="4">
    <source>
        <dbReference type="Proteomes" id="UP000605848"/>
    </source>
</evidence>